<dbReference type="InterPro" id="IPR038765">
    <property type="entry name" value="Papain-like_cys_pep_sf"/>
</dbReference>
<sequence length="106" mass="11739">MSIPALGSGRGLPIVHKILCGLQNLELRDVIPTPEDSSGNPVPSKYNLVANICHDGKPGDGTYKSHIHRKSEEMWYEVQDLSVADILPQQVVLTEAFIQVYELQKT</sequence>
<dbReference type="AlphaFoldDB" id="A0AAE0FZ14"/>
<keyword evidence="3" id="KW-1185">Reference proteome</keyword>
<gene>
    <name evidence="2" type="ORF">CYMTET_23159</name>
</gene>
<proteinExistence type="predicted"/>
<evidence type="ECO:0000259" key="1">
    <source>
        <dbReference type="PROSITE" id="PS50235"/>
    </source>
</evidence>
<dbReference type="GO" id="GO:0016579">
    <property type="term" value="P:protein deubiquitination"/>
    <property type="evidence" value="ECO:0007669"/>
    <property type="project" value="InterPro"/>
</dbReference>
<dbReference type="Gene3D" id="3.90.70.10">
    <property type="entry name" value="Cysteine proteinases"/>
    <property type="match status" value="1"/>
</dbReference>
<dbReference type="Pfam" id="PF00443">
    <property type="entry name" value="UCH"/>
    <property type="match status" value="1"/>
</dbReference>
<dbReference type="SUPFAM" id="SSF54001">
    <property type="entry name" value="Cysteine proteinases"/>
    <property type="match status" value="1"/>
</dbReference>
<organism evidence="2 3">
    <name type="scientific">Cymbomonas tetramitiformis</name>
    <dbReference type="NCBI Taxonomy" id="36881"/>
    <lineage>
        <taxon>Eukaryota</taxon>
        <taxon>Viridiplantae</taxon>
        <taxon>Chlorophyta</taxon>
        <taxon>Pyramimonadophyceae</taxon>
        <taxon>Pyramimonadales</taxon>
        <taxon>Pyramimonadaceae</taxon>
        <taxon>Cymbomonas</taxon>
    </lineage>
</organism>
<feature type="domain" description="USP" evidence="1">
    <location>
        <begin position="1"/>
        <end position="104"/>
    </location>
</feature>
<accession>A0AAE0FZ14</accession>
<evidence type="ECO:0000313" key="2">
    <source>
        <dbReference type="EMBL" id="KAK3268332.1"/>
    </source>
</evidence>
<dbReference type="EMBL" id="LGRX02011887">
    <property type="protein sequence ID" value="KAK3268332.1"/>
    <property type="molecule type" value="Genomic_DNA"/>
</dbReference>
<dbReference type="PROSITE" id="PS50235">
    <property type="entry name" value="USP_3"/>
    <property type="match status" value="1"/>
</dbReference>
<name>A0AAE0FZ14_9CHLO</name>
<evidence type="ECO:0000313" key="3">
    <source>
        <dbReference type="Proteomes" id="UP001190700"/>
    </source>
</evidence>
<comment type="caution">
    <text evidence="2">The sequence shown here is derived from an EMBL/GenBank/DDBJ whole genome shotgun (WGS) entry which is preliminary data.</text>
</comment>
<dbReference type="InterPro" id="IPR001394">
    <property type="entry name" value="Peptidase_C19_UCH"/>
</dbReference>
<dbReference type="Proteomes" id="UP001190700">
    <property type="component" value="Unassembled WGS sequence"/>
</dbReference>
<dbReference type="InterPro" id="IPR028889">
    <property type="entry name" value="USP"/>
</dbReference>
<dbReference type="GO" id="GO:0004843">
    <property type="term" value="F:cysteine-type deubiquitinase activity"/>
    <property type="evidence" value="ECO:0007669"/>
    <property type="project" value="InterPro"/>
</dbReference>
<reference evidence="2 3" key="1">
    <citation type="journal article" date="2015" name="Genome Biol. Evol.">
        <title>Comparative Genomics of a Bacterivorous Green Alga Reveals Evolutionary Causalities and Consequences of Phago-Mixotrophic Mode of Nutrition.</title>
        <authorList>
            <person name="Burns J.A."/>
            <person name="Paasch A."/>
            <person name="Narechania A."/>
            <person name="Kim E."/>
        </authorList>
    </citation>
    <scope>NUCLEOTIDE SEQUENCE [LARGE SCALE GENOMIC DNA]</scope>
    <source>
        <strain evidence="2 3">PLY_AMNH</strain>
    </source>
</reference>
<protein>
    <recommendedName>
        <fullName evidence="1">USP domain-containing protein</fullName>
    </recommendedName>
</protein>